<dbReference type="AlphaFoldDB" id="F4QQV9"/>
<feature type="compositionally biased region" description="Basic and acidic residues" evidence="1">
    <location>
        <begin position="56"/>
        <end position="67"/>
    </location>
</feature>
<evidence type="ECO:0000313" key="3">
    <source>
        <dbReference type="Proteomes" id="UP000006512"/>
    </source>
</evidence>
<dbReference type="STRING" id="715226.ABI_36250"/>
<dbReference type="Proteomes" id="UP000006512">
    <property type="component" value="Unassembled WGS sequence"/>
</dbReference>
<feature type="compositionally biased region" description="Polar residues" evidence="1">
    <location>
        <begin position="40"/>
        <end position="55"/>
    </location>
</feature>
<dbReference type="HOGENOM" id="CLU_2803176_0_0_5"/>
<accession>F4QQV9</accession>
<name>F4QQV9_9CAUL</name>
<evidence type="ECO:0000313" key="2">
    <source>
        <dbReference type="EMBL" id="EGF90596.1"/>
    </source>
</evidence>
<organism evidence="2 3">
    <name type="scientific">Asticcacaulis biprosthecium C19</name>
    <dbReference type="NCBI Taxonomy" id="715226"/>
    <lineage>
        <taxon>Bacteria</taxon>
        <taxon>Pseudomonadati</taxon>
        <taxon>Pseudomonadota</taxon>
        <taxon>Alphaproteobacteria</taxon>
        <taxon>Caulobacterales</taxon>
        <taxon>Caulobacteraceae</taxon>
        <taxon>Asticcacaulis</taxon>
    </lineage>
</organism>
<sequence>MNRLTTTKIIFEWICSAIYRTASAPDGLNKGEDAHEQDPKNPSINQDFGENSSQEGSRKGAYRKDAF</sequence>
<proteinExistence type="predicted"/>
<feature type="region of interest" description="Disordered" evidence="1">
    <location>
        <begin position="25"/>
        <end position="67"/>
    </location>
</feature>
<protein>
    <submittedName>
        <fullName evidence="2">Uncharacterized protein</fullName>
    </submittedName>
</protein>
<dbReference type="EMBL" id="GL883079">
    <property type="protein sequence ID" value="EGF90596.1"/>
    <property type="molecule type" value="Genomic_DNA"/>
</dbReference>
<keyword evidence="3" id="KW-1185">Reference proteome</keyword>
<gene>
    <name evidence="2" type="ORF">ABI_36250</name>
</gene>
<reference evidence="3" key="1">
    <citation type="submission" date="2011-03" db="EMBL/GenBank/DDBJ databases">
        <title>Draft genome sequence of Brevundimonas diminuta.</title>
        <authorList>
            <person name="Brown P.J.B."/>
            <person name="Buechlein A."/>
            <person name="Hemmerich C."/>
            <person name="Brun Y.V."/>
        </authorList>
    </citation>
    <scope>NUCLEOTIDE SEQUENCE [LARGE SCALE GENOMIC DNA]</scope>
    <source>
        <strain evidence="3">C19</strain>
    </source>
</reference>
<evidence type="ECO:0000256" key="1">
    <source>
        <dbReference type="SAM" id="MobiDB-lite"/>
    </source>
</evidence>
<feature type="compositionally biased region" description="Basic and acidic residues" evidence="1">
    <location>
        <begin position="29"/>
        <end position="39"/>
    </location>
</feature>